<dbReference type="PANTHER" id="PTHR43219:SF2">
    <property type="entry name" value="CRISPR-ASSOCIATED ENDONUCLEASE CAS1"/>
    <property type="match status" value="1"/>
</dbReference>
<dbReference type="GO" id="GO:0003677">
    <property type="term" value="F:DNA binding"/>
    <property type="evidence" value="ECO:0007669"/>
    <property type="project" value="UniProtKB-KW"/>
</dbReference>
<evidence type="ECO:0000256" key="4">
    <source>
        <dbReference type="ARBA" id="ARBA00022801"/>
    </source>
</evidence>
<dbReference type="GO" id="GO:0016787">
    <property type="term" value="F:hydrolase activity"/>
    <property type="evidence" value="ECO:0007669"/>
    <property type="project" value="UniProtKB-KW"/>
</dbReference>
<dbReference type="AlphaFoldDB" id="A0A1G9W7Z5"/>
<dbReference type="STRING" id="1075417.SAMN05421823_1381"/>
<dbReference type="EMBL" id="FNFO01000038">
    <property type="protein sequence ID" value="SDM80145.1"/>
    <property type="molecule type" value="Genomic_DNA"/>
</dbReference>
<evidence type="ECO:0000313" key="8">
    <source>
        <dbReference type="EMBL" id="SDM80145.1"/>
    </source>
</evidence>
<reference evidence="8 9" key="1">
    <citation type="submission" date="2016-10" db="EMBL/GenBank/DDBJ databases">
        <authorList>
            <person name="de Groot N.N."/>
        </authorList>
    </citation>
    <scope>NUCLEOTIDE SEQUENCE [LARGE SCALE GENOMIC DNA]</scope>
    <source>
        <strain evidence="8 9">DSM 25186</strain>
    </source>
</reference>
<evidence type="ECO:0000256" key="7">
    <source>
        <dbReference type="ARBA" id="ARBA00023125"/>
    </source>
</evidence>
<dbReference type="InterPro" id="IPR002729">
    <property type="entry name" value="CRISPR-assoc_Cas1"/>
</dbReference>
<dbReference type="GO" id="GO:0004520">
    <property type="term" value="F:DNA endonuclease activity"/>
    <property type="evidence" value="ECO:0007669"/>
    <property type="project" value="InterPro"/>
</dbReference>
<dbReference type="GO" id="GO:0051607">
    <property type="term" value="P:defense response to virus"/>
    <property type="evidence" value="ECO:0007669"/>
    <property type="project" value="UniProtKB-KW"/>
</dbReference>
<keyword evidence="2" id="KW-0479">Metal-binding</keyword>
<evidence type="ECO:0000256" key="2">
    <source>
        <dbReference type="ARBA" id="ARBA00022723"/>
    </source>
</evidence>
<dbReference type="PANTHER" id="PTHR43219">
    <property type="entry name" value="CRISPR-ASSOCIATED ENDONUCLEASE CAS1"/>
    <property type="match status" value="1"/>
</dbReference>
<dbReference type="InterPro" id="IPR042206">
    <property type="entry name" value="CRISPR-assoc_Cas1_C"/>
</dbReference>
<protein>
    <submittedName>
        <fullName evidence="8">CRISP-associated protein Cas1</fullName>
    </submittedName>
</protein>
<keyword evidence="1" id="KW-0540">Nuclease</keyword>
<keyword evidence="7" id="KW-0238">DNA-binding</keyword>
<dbReference type="GO" id="GO:0043571">
    <property type="term" value="P:maintenance of CRISPR repeat elements"/>
    <property type="evidence" value="ECO:0007669"/>
    <property type="project" value="InterPro"/>
</dbReference>
<dbReference type="Gene3D" id="1.20.120.920">
    <property type="entry name" value="CRISPR-associated endonuclease Cas1, C-terminal domain"/>
    <property type="match status" value="1"/>
</dbReference>
<keyword evidence="6" id="KW-0051">Antiviral defense</keyword>
<evidence type="ECO:0000256" key="3">
    <source>
        <dbReference type="ARBA" id="ARBA00022759"/>
    </source>
</evidence>
<dbReference type="NCBIfam" id="TIGR00287">
    <property type="entry name" value="cas1"/>
    <property type="match status" value="1"/>
</dbReference>
<keyword evidence="9" id="KW-1185">Reference proteome</keyword>
<feature type="non-terminal residue" evidence="8">
    <location>
        <position position="1"/>
    </location>
</feature>
<evidence type="ECO:0000256" key="6">
    <source>
        <dbReference type="ARBA" id="ARBA00023118"/>
    </source>
</evidence>
<evidence type="ECO:0000313" key="9">
    <source>
        <dbReference type="Proteomes" id="UP000198510"/>
    </source>
</evidence>
<evidence type="ECO:0000256" key="1">
    <source>
        <dbReference type="ARBA" id="ARBA00022722"/>
    </source>
</evidence>
<dbReference type="Pfam" id="PF01867">
    <property type="entry name" value="Cas_Cas1"/>
    <property type="match status" value="1"/>
</dbReference>
<keyword evidence="5" id="KW-0460">Magnesium</keyword>
<dbReference type="RefSeq" id="WP_143017544.1">
    <property type="nucleotide sequence ID" value="NZ_FNFO01000038.1"/>
</dbReference>
<dbReference type="InterPro" id="IPR019858">
    <property type="entry name" value="CRISPR-assoc_Cas1_HMARI/TNEAP"/>
</dbReference>
<dbReference type="OrthoDB" id="9803119at2"/>
<dbReference type="Proteomes" id="UP000198510">
    <property type="component" value="Unassembled WGS sequence"/>
</dbReference>
<proteinExistence type="predicted"/>
<keyword evidence="3" id="KW-0255">Endonuclease</keyword>
<gene>
    <name evidence="8" type="ORF">SAMN05421823_1381</name>
</gene>
<name>A0A1G9W7Z5_9BACT</name>
<evidence type="ECO:0000256" key="5">
    <source>
        <dbReference type="ARBA" id="ARBA00022842"/>
    </source>
</evidence>
<keyword evidence="4" id="KW-0378">Hydrolase</keyword>
<dbReference type="GO" id="GO:0046872">
    <property type="term" value="F:metal ion binding"/>
    <property type="evidence" value="ECO:0007669"/>
    <property type="project" value="UniProtKB-KW"/>
</dbReference>
<sequence length="227" mass="26675">NIGRVIKYYVPRLSGAAQTAAELALEMMEREGKALLQCTDIPTLMSVEGRVRDRYYQLWPHFLGERVATQFPYDRRERRPPSNELNALISFGNSLCYTTVLRQIYRTALDPTIAYLHEPGERRFSLALDLSEVFKPLLVDRAIFRLLKNGEITPRHFERRLGGCYLTEAGRKVFVAHWDERLRKTVQHRGLDKKVSYERLVRLECYKLVRHLCDPKGDAYQGFHMWW</sequence>
<accession>A0A1G9W7Z5</accession>
<organism evidence="8 9">
    <name type="scientific">Catalinimonas alkaloidigena</name>
    <dbReference type="NCBI Taxonomy" id="1075417"/>
    <lineage>
        <taxon>Bacteria</taxon>
        <taxon>Pseudomonadati</taxon>
        <taxon>Bacteroidota</taxon>
        <taxon>Cytophagia</taxon>
        <taxon>Cytophagales</taxon>
        <taxon>Catalimonadaceae</taxon>
        <taxon>Catalinimonas</taxon>
    </lineage>
</organism>